<dbReference type="Proteomes" id="UP000282613">
    <property type="component" value="Unassembled WGS sequence"/>
</dbReference>
<keyword evidence="3" id="KW-1185">Reference proteome</keyword>
<keyword evidence="1" id="KW-1133">Transmembrane helix</keyword>
<gene>
    <name evidence="2" type="ORF">TASK_LOCUS8941</name>
</gene>
<keyword evidence="1" id="KW-0472">Membrane</keyword>
<protein>
    <submittedName>
        <fullName evidence="4">ANF_receptor domain-containing protein</fullName>
    </submittedName>
</protein>
<proteinExistence type="predicted"/>
<keyword evidence="1" id="KW-0812">Transmembrane</keyword>
<evidence type="ECO:0000313" key="4">
    <source>
        <dbReference type="WBParaSite" id="TASK_0000894001-mRNA-1"/>
    </source>
</evidence>
<accession>A0A0R3WDT5</accession>
<reference evidence="2 3" key="2">
    <citation type="submission" date="2018-11" db="EMBL/GenBank/DDBJ databases">
        <authorList>
            <consortium name="Pathogen Informatics"/>
        </authorList>
    </citation>
    <scope>NUCLEOTIDE SEQUENCE [LARGE SCALE GENOMIC DNA]</scope>
</reference>
<sequence length="423" mass="48010">MQRVKLHQISYYCRILSFHANFANQVSDNSRSSLDQPIAAVSVVVQRKTILQGILVYLLTKGWKHIFLVYDMTTTNLDIPETWDSIPLALHLSKKRQNVPILMTSMGIRSATSLPNFLKPLEDCIDAVVILARTSMAIELVVSIQNLTKIKQGRIALIQVDPKDMLTYDALREWRWHLSKIGPTLAAGRSLVILTALPKGITYNDESIAYKEQINLQIASGAALAMRMVQIHLQEGGGSIGSSDNLFLPLRTKSHVLVPTLPTITFRYQMQDDNVSQGIFDLYLFSLKPNTTEMASTEFQQGTYKGVFDLIDIIHYPPIMPQQKREMKWPGDGKGPQRTRCLIAPCDFESVKDILLMNSFGCLFAILLYLGTVFIYRRIAYKARRFNSLKLIFLESDFVFNDNGEIVAERCNDVRILFINKKK</sequence>
<name>A0A0R3WDT5_TAEAS</name>
<evidence type="ECO:0000313" key="2">
    <source>
        <dbReference type="EMBL" id="VDK41340.1"/>
    </source>
</evidence>
<dbReference type="STRING" id="60517.A0A0R3WDT5"/>
<dbReference type="WBParaSite" id="TASK_0000894001-mRNA-1">
    <property type="protein sequence ID" value="TASK_0000894001-mRNA-1"/>
    <property type="gene ID" value="TASK_0000894001"/>
</dbReference>
<dbReference type="OrthoDB" id="10409534at2759"/>
<evidence type="ECO:0000256" key="1">
    <source>
        <dbReference type="SAM" id="Phobius"/>
    </source>
</evidence>
<reference evidence="4" key="1">
    <citation type="submission" date="2017-02" db="UniProtKB">
        <authorList>
            <consortium name="WormBaseParasite"/>
        </authorList>
    </citation>
    <scope>IDENTIFICATION</scope>
</reference>
<organism evidence="4">
    <name type="scientific">Taenia asiatica</name>
    <name type="common">Asian tapeworm</name>
    <dbReference type="NCBI Taxonomy" id="60517"/>
    <lineage>
        <taxon>Eukaryota</taxon>
        <taxon>Metazoa</taxon>
        <taxon>Spiralia</taxon>
        <taxon>Lophotrochozoa</taxon>
        <taxon>Platyhelminthes</taxon>
        <taxon>Cestoda</taxon>
        <taxon>Eucestoda</taxon>
        <taxon>Cyclophyllidea</taxon>
        <taxon>Taeniidae</taxon>
        <taxon>Taenia</taxon>
    </lineage>
</organism>
<feature type="transmembrane region" description="Helical" evidence="1">
    <location>
        <begin position="355"/>
        <end position="376"/>
    </location>
</feature>
<dbReference type="EMBL" id="UYRS01018935">
    <property type="protein sequence ID" value="VDK41340.1"/>
    <property type="molecule type" value="Genomic_DNA"/>
</dbReference>
<evidence type="ECO:0000313" key="3">
    <source>
        <dbReference type="Proteomes" id="UP000282613"/>
    </source>
</evidence>
<dbReference type="AlphaFoldDB" id="A0A0R3WDT5"/>